<dbReference type="SUPFAM" id="SSF55486">
    <property type="entry name" value="Metalloproteases ('zincins'), catalytic domain"/>
    <property type="match status" value="1"/>
</dbReference>
<dbReference type="PANTHER" id="PTHR11533">
    <property type="entry name" value="PROTEASE M1 ZINC METALLOPROTEASE"/>
    <property type="match status" value="1"/>
</dbReference>
<dbReference type="InterPro" id="IPR050344">
    <property type="entry name" value="Peptidase_M1_aminopeptidases"/>
</dbReference>
<evidence type="ECO:0000256" key="12">
    <source>
        <dbReference type="ARBA" id="ARBA00023180"/>
    </source>
</evidence>
<evidence type="ECO:0000256" key="2">
    <source>
        <dbReference type="ARBA" id="ARBA00010136"/>
    </source>
</evidence>
<dbReference type="Gene3D" id="1.10.390.10">
    <property type="entry name" value="Neutral Protease Domain 2"/>
    <property type="match status" value="1"/>
</dbReference>
<keyword evidence="12" id="KW-0325">Glycoprotein</keyword>
<dbReference type="OrthoDB" id="510539at2759"/>
<evidence type="ECO:0000256" key="4">
    <source>
        <dbReference type="ARBA" id="ARBA00022622"/>
    </source>
</evidence>
<evidence type="ECO:0000256" key="15">
    <source>
        <dbReference type="PIRSR" id="PIRSR634016-4"/>
    </source>
</evidence>
<evidence type="ECO:0000256" key="3">
    <source>
        <dbReference type="ARBA" id="ARBA00022475"/>
    </source>
</evidence>
<evidence type="ECO:0000256" key="11">
    <source>
        <dbReference type="ARBA" id="ARBA00023136"/>
    </source>
</evidence>
<feature type="domain" description="Peptidase M1 membrane alanine aminopeptidase" evidence="17">
    <location>
        <begin position="252"/>
        <end position="458"/>
    </location>
</feature>
<evidence type="ECO:0000313" key="20">
    <source>
        <dbReference type="EMBL" id="CAD7251871.1"/>
    </source>
</evidence>
<evidence type="ECO:0000313" key="21">
    <source>
        <dbReference type="Proteomes" id="UP000677054"/>
    </source>
</evidence>
<dbReference type="InterPro" id="IPR034016">
    <property type="entry name" value="M1_APN-typ"/>
</dbReference>
<keyword evidence="16" id="KW-0031">Aminopeptidase</keyword>
<dbReference type="FunFam" id="2.60.40.1910:FF:000008">
    <property type="entry name" value="Aminopeptidase"/>
    <property type="match status" value="1"/>
</dbReference>
<dbReference type="InterPro" id="IPR027268">
    <property type="entry name" value="Peptidase_M4/M1_CTD_sf"/>
</dbReference>
<dbReference type="EMBL" id="CAJPEV010003898">
    <property type="protein sequence ID" value="CAG0900771.1"/>
    <property type="molecule type" value="Genomic_DNA"/>
</dbReference>
<accession>A0A7R9ACX2</accession>
<evidence type="ECO:0000256" key="5">
    <source>
        <dbReference type="ARBA" id="ARBA00022670"/>
    </source>
</evidence>
<dbReference type="AlphaFoldDB" id="A0A7R9ACX2"/>
<evidence type="ECO:0000256" key="10">
    <source>
        <dbReference type="ARBA" id="ARBA00023049"/>
    </source>
</evidence>
<dbReference type="InterPro" id="IPR024571">
    <property type="entry name" value="ERAP1-like_C_dom"/>
</dbReference>
<keyword evidence="4" id="KW-0336">GPI-anchor</keyword>
<comment type="cofactor">
    <cofactor evidence="14 16">
        <name>Zn(2+)</name>
        <dbReference type="ChEBI" id="CHEBI:29105"/>
    </cofactor>
    <text evidence="14 16">Binds 1 zinc ion per subunit.</text>
</comment>
<evidence type="ECO:0000256" key="13">
    <source>
        <dbReference type="PIRSR" id="PIRSR634016-1"/>
    </source>
</evidence>
<dbReference type="GO" id="GO:0005615">
    <property type="term" value="C:extracellular space"/>
    <property type="evidence" value="ECO:0007669"/>
    <property type="project" value="TreeGrafter"/>
</dbReference>
<evidence type="ECO:0000256" key="14">
    <source>
        <dbReference type="PIRSR" id="PIRSR634016-3"/>
    </source>
</evidence>
<dbReference type="InterPro" id="IPR045357">
    <property type="entry name" value="Aminopeptidase_N-like_N"/>
</dbReference>
<keyword evidence="8 16" id="KW-0378">Hydrolase</keyword>
<feature type="binding site" evidence="14">
    <location>
        <position position="322"/>
    </location>
    <ligand>
        <name>Zn(2+)</name>
        <dbReference type="ChEBI" id="CHEBI:29105"/>
        <note>catalytic</note>
    </ligand>
</feature>
<dbReference type="Pfam" id="PF17900">
    <property type="entry name" value="Peptidase_M1_N"/>
    <property type="match status" value="1"/>
</dbReference>
<dbReference type="InterPro" id="IPR042097">
    <property type="entry name" value="Aminopeptidase_N-like_N_sf"/>
</dbReference>
<evidence type="ECO:0000256" key="16">
    <source>
        <dbReference type="RuleBase" id="RU364040"/>
    </source>
</evidence>
<feature type="binding site" evidence="14">
    <location>
        <position position="326"/>
    </location>
    <ligand>
        <name>Zn(2+)</name>
        <dbReference type="ChEBI" id="CHEBI:29105"/>
        <note>catalytic</note>
    </ligand>
</feature>
<evidence type="ECO:0000259" key="18">
    <source>
        <dbReference type="Pfam" id="PF11838"/>
    </source>
</evidence>
<dbReference type="GO" id="GO:0043171">
    <property type="term" value="P:peptide catabolic process"/>
    <property type="evidence" value="ECO:0007669"/>
    <property type="project" value="TreeGrafter"/>
</dbReference>
<evidence type="ECO:0000259" key="17">
    <source>
        <dbReference type="Pfam" id="PF01433"/>
    </source>
</evidence>
<comment type="subcellular location">
    <subcellularLocation>
        <location evidence="1">Cell membrane</location>
        <topology evidence="1">Lipid-anchor</topology>
        <topology evidence="1">GPI-anchor</topology>
    </subcellularLocation>
</comment>
<dbReference type="PANTHER" id="PTHR11533:SF294">
    <property type="entry name" value="THYROTROPIN-RELEASING HORMONE-DEGRADING ECTOENZYME"/>
    <property type="match status" value="1"/>
</dbReference>
<evidence type="ECO:0000256" key="9">
    <source>
        <dbReference type="ARBA" id="ARBA00022833"/>
    </source>
</evidence>
<evidence type="ECO:0000256" key="1">
    <source>
        <dbReference type="ARBA" id="ARBA00004609"/>
    </source>
</evidence>
<evidence type="ECO:0000256" key="6">
    <source>
        <dbReference type="ARBA" id="ARBA00022723"/>
    </source>
</evidence>
<sequence length="915" mass="104354">MAHLAVSHFLPTDARKAFPCFDEPDIKAEFKISLGRPNGSEWVALTNTKTTGTLEPAEDPGYVWESFETSAPMSTYLVALSVSRFQSIDANLSLAEGVIPFKTGTDILVHRQGQTLHAATKSRGNGSLHRTPMTALPHLPMFPVIIYPFFTGRGKVVVTSTTLRPQALHRCTSCVRADVAGAIEVHEAPISHKVEHGVAYAPAQGRAGSTRMQPGELSPQENTACCPFTEIAHSFLRVWARQEMIPYAEKALQYGPKILAYYEDYFNVSYPLPKMDLIALLDFPSGAMENWGFVTYREEYILYQWNETSAANLARLINAVAHELAHMWFGDLVTLVWWNDFWLNKGFASYVMYLGSEHVLHLDSLDNSHPISVEVNHPNQITDVFDSISYGKGASIIRMMHHFLTEDAFRSVLSEYLKAFKYGNAVHDDFWEYLERSFENATESVALPGTVKEIMDSWTLFVGYPVINARRKNGTVTFQQERFLLNPEATEETPTLWYVPINLIGSSQCFCGFHSTEAMTWLTRSGSSVALNLSASDDEWYLVNFNQTGYYRVNFEKENWEGLRNALANLSHEVIPTLNRAQILDDALNLARAGRLAYAIALNLTGYLGNERAYLPWATTIRNLNYIRSMLETTEKYEHYKIYILSLLRDVIVPEFTFPTMDDVPEDGNYLDVTEVMYQSFIWSVACEMGEPYCLNITSTQFREWRGQYNPDQPDISVLNPNMKGLVYCQGVRTGEVEDWKFVYKHYQMTNYASERTLLLEAMACTEDIYILSLLRNVIVPEFTFPTMDDVPEDGNYLDVTEVMYQSFIWSVACEMGEPDCLNITSTQFREWRGQYNPEQPDISVLNPNMKGLVYCQGVRTGEVEDWKFVYKHYHMTNYASERTLLLEAMACTEDVEMLNGFASYYYFVFCDVNV</sequence>
<dbReference type="CDD" id="cd09601">
    <property type="entry name" value="M1_APN-Q_like"/>
    <property type="match status" value="1"/>
</dbReference>
<protein>
    <recommendedName>
        <fullName evidence="16">Aminopeptidase</fullName>
        <ecNumber evidence="16">3.4.11.-</ecNumber>
    </recommendedName>
</protein>
<feature type="domain" description="ERAP1-like C-terminal" evidence="18">
    <location>
        <begin position="540"/>
        <end position="773"/>
    </location>
</feature>
<dbReference type="Pfam" id="PF01433">
    <property type="entry name" value="Peptidase_M1"/>
    <property type="match status" value="1"/>
</dbReference>
<dbReference type="Proteomes" id="UP000677054">
    <property type="component" value="Unassembled WGS sequence"/>
</dbReference>
<keyword evidence="11" id="KW-0472">Membrane</keyword>
<reference evidence="20" key="1">
    <citation type="submission" date="2020-11" db="EMBL/GenBank/DDBJ databases">
        <authorList>
            <person name="Tran Van P."/>
        </authorList>
    </citation>
    <scope>NUCLEOTIDE SEQUENCE</scope>
</reference>
<dbReference type="GO" id="GO:0098552">
    <property type="term" value="C:side of membrane"/>
    <property type="evidence" value="ECO:0007669"/>
    <property type="project" value="UniProtKB-KW"/>
</dbReference>
<proteinExistence type="inferred from homology"/>
<keyword evidence="7" id="KW-0732">Signal</keyword>
<dbReference type="PRINTS" id="PR00756">
    <property type="entry name" value="ALADIPTASE"/>
</dbReference>
<dbReference type="GO" id="GO:0042277">
    <property type="term" value="F:peptide binding"/>
    <property type="evidence" value="ECO:0007669"/>
    <property type="project" value="TreeGrafter"/>
</dbReference>
<dbReference type="SUPFAM" id="SSF63737">
    <property type="entry name" value="Leukotriene A4 hydrolase N-terminal domain"/>
    <property type="match status" value="1"/>
</dbReference>
<evidence type="ECO:0000256" key="7">
    <source>
        <dbReference type="ARBA" id="ARBA00022729"/>
    </source>
</evidence>
<feature type="active site" description="Proton acceptor" evidence="13">
    <location>
        <position position="323"/>
    </location>
</feature>
<comment type="similarity">
    <text evidence="2 16">Belongs to the peptidase M1 family.</text>
</comment>
<dbReference type="GO" id="GO:0070006">
    <property type="term" value="F:metalloaminopeptidase activity"/>
    <property type="evidence" value="ECO:0007669"/>
    <property type="project" value="TreeGrafter"/>
</dbReference>
<keyword evidence="6 14" id="KW-0479">Metal-binding</keyword>
<feature type="domain" description="ERAP1-like C-terminal" evidence="18">
    <location>
        <begin position="800"/>
        <end position="904"/>
    </location>
</feature>
<keyword evidence="9 14" id="KW-0862">Zinc</keyword>
<feature type="domain" description="Aminopeptidase N-like N-terminal" evidence="19">
    <location>
        <begin position="3"/>
        <end position="77"/>
    </location>
</feature>
<dbReference type="Gene3D" id="2.60.40.1910">
    <property type="match status" value="1"/>
</dbReference>
<dbReference type="InterPro" id="IPR014782">
    <property type="entry name" value="Peptidase_M1_dom"/>
</dbReference>
<organism evidence="20">
    <name type="scientific">Darwinula stevensoni</name>
    <dbReference type="NCBI Taxonomy" id="69355"/>
    <lineage>
        <taxon>Eukaryota</taxon>
        <taxon>Metazoa</taxon>
        <taxon>Ecdysozoa</taxon>
        <taxon>Arthropoda</taxon>
        <taxon>Crustacea</taxon>
        <taxon>Oligostraca</taxon>
        <taxon>Ostracoda</taxon>
        <taxon>Podocopa</taxon>
        <taxon>Podocopida</taxon>
        <taxon>Darwinulocopina</taxon>
        <taxon>Darwinuloidea</taxon>
        <taxon>Darwinulidae</taxon>
        <taxon>Darwinula</taxon>
    </lineage>
</organism>
<dbReference type="GO" id="GO:0008270">
    <property type="term" value="F:zinc ion binding"/>
    <property type="evidence" value="ECO:0007669"/>
    <property type="project" value="UniProtKB-UniRule"/>
</dbReference>
<keyword evidence="5 16" id="KW-0645">Protease</keyword>
<dbReference type="InterPro" id="IPR001930">
    <property type="entry name" value="Peptidase_M1"/>
</dbReference>
<dbReference type="Gene3D" id="1.25.50.20">
    <property type="match status" value="2"/>
</dbReference>
<dbReference type="GO" id="GO:0006508">
    <property type="term" value="P:proteolysis"/>
    <property type="evidence" value="ECO:0007669"/>
    <property type="project" value="UniProtKB-KW"/>
</dbReference>
<feature type="site" description="Transition state stabilizer" evidence="15">
    <location>
        <position position="390"/>
    </location>
</feature>
<keyword evidence="3" id="KW-1003">Cell membrane</keyword>
<gene>
    <name evidence="20" type="ORF">DSTB1V02_LOCUS11633</name>
</gene>
<dbReference type="EMBL" id="LR903415">
    <property type="protein sequence ID" value="CAD7251871.1"/>
    <property type="molecule type" value="Genomic_DNA"/>
</dbReference>
<dbReference type="EC" id="3.4.11.-" evidence="16"/>
<dbReference type="Gene3D" id="2.60.40.1730">
    <property type="entry name" value="tricorn interacting facor f3 domain"/>
    <property type="match status" value="1"/>
</dbReference>
<name>A0A7R9ACX2_9CRUS</name>
<dbReference type="Pfam" id="PF11838">
    <property type="entry name" value="ERAP1_C"/>
    <property type="match status" value="2"/>
</dbReference>
<keyword evidence="21" id="KW-1185">Reference proteome</keyword>
<evidence type="ECO:0000256" key="8">
    <source>
        <dbReference type="ARBA" id="ARBA00022801"/>
    </source>
</evidence>
<dbReference type="GO" id="GO:0005737">
    <property type="term" value="C:cytoplasm"/>
    <property type="evidence" value="ECO:0007669"/>
    <property type="project" value="TreeGrafter"/>
</dbReference>
<keyword evidence="4" id="KW-0449">Lipoprotein</keyword>
<evidence type="ECO:0000259" key="19">
    <source>
        <dbReference type="Pfam" id="PF17900"/>
    </source>
</evidence>
<dbReference type="GO" id="GO:0005886">
    <property type="term" value="C:plasma membrane"/>
    <property type="evidence" value="ECO:0007669"/>
    <property type="project" value="UniProtKB-SubCell"/>
</dbReference>
<keyword evidence="10 16" id="KW-0482">Metalloprotease</keyword>